<gene>
    <name evidence="3" type="ORF">DBW96_03830</name>
</gene>
<feature type="domain" description="LysM" evidence="2">
    <location>
        <begin position="30"/>
        <end position="74"/>
    </location>
</feature>
<name>A0A368BT91_9GAMM</name>
<dbReference type="GO" id="GO:0004222">
    <property type="term" value="F:metalloendopeptidase activity"/>
    <property type="evidence" value="ECO:0007669"/>
    <property type="project" value="TreeGrafter"/>
</dbReference>
<accession>A0A368BT91</accession>
<dbReference type="Gene3D" id="2.70.70.10">
    <property type="entry name" value="Glucose Permease (Domain IIA)"/>
    <property type="match status" value="1"/>
</dbReference>
<dbReference type="AlphaFoldDB" id="A0A368BT91"/>
<feature type="signal peptide" evidence="1">
    <location>
        <begin position="1"/>
        <end position="20"/>
    </location>
</feature>
<dbReference type="InterPro" id="IPR036779">
    <property type="entry name" value="LysM_dom_sf"/>
</dbReference>
<dbReference type="SUPFAM" id="SSF51261">
    <property type="entry name" value="Duplicated hybrid motif"/>
    <property type="match status" value="1"/>
</dbReference>
<dbReference type="CDD" id="cd00118">
    <property type="entry name" value="LysM"/>
    <property type="match status" value="1"/>
</dbReference>
<protein>
    <submittedName>
        <fullName evidence="3">LysM peptidoglycan-binding domain-containing protein</fullName>
    </submittedName>
</protein>
<evidence type="ECO:0000259" key="2">
    <source>
        <dbReference type="PROSITE" id="PS51782"/>
    </source>
</evidence>
<dbReference type="Pfam" id="PF01476">
    <property type="entry name" value="LysM"/>
    <property type="match status" value="1"/>
</dbReference>
<dbReference type="InterPro" id="IPR050570">
    <property type="entry name" value="Cell_wall_metabolism_enzyme"/>
</dbReference>
<proteinExistence type="predicted"/>
<evidence type="ECO:0000313" key="4">
    <source>
        <dbReference type="Proteomes" id="UP000253307"/>
    </source>
</evidence>
<reference evidence="3 4" key="1">
    <citation type="journal article" date="2018" name="Microbiome">
        <title>Fine metagenomic profile of the Mediterranean stratified and mixed water columns revealed by assembly and recruitment.</title>
        <authorList>
            <person name="Haro-Moreno J.M."/>
            <person name="Lopez-Perez M."/>
            <person name="De La Torre J.R."/>
            <person name="Picazo A."/>
            <person name="Camacho A."/>
            <person name="Rodriguez-Valera F."/>
        </authorList>
    </citation>
    <scope>NUCLEOTIDE SEQUENCE [LARGE SCALE GENOMIC DNA]</scope>
    <source>
        <strain evidence="3">MED-G82</strain>
    </source>
</reference>
<dbReference type="InterPro" id="IPR018392">
    <property type="entry name" value="LysM"/>
</dbReference>
<dbReference type="Gene3D" id="3.10.350.10">
    <property type="entry name" value="LysM domain"/>
    <property type="match status" value="1"/>
</dbReference>
<dbReference type="EMBL" id="QOPE01000031">
    <property type="protein sequence ID" value="RCL40087.1"/>
    <property type="molecule type" value="Genomic_DNA"/>
</dbReference>
<organism evidence="3 4">
    <name type="scientific">SAR86 cluster bacterium</name>
    <dbReference type="NCBI Taxonomy" id="2030880"/>
    <lineage>
        <taxon>Bacteria</taxon>
        <taxon>Pseudomonadati</taxon>
        <taxon>Pseudomonadota</taxon>
        <taxon>Gammaproteobacteria</taxon>
        <taxon>SAR86 cluster</taxon>
    </lineage>
</organism>
<evidence type="ECO:0000256" key="1">
    <source>
        <dbReference type="SAM" id="SignalP"/>
    </source>
</evidence>
<keyword evidence="1" id="KW-0732">Signal</keyword>
<dbReference type="SMART" id="SM00257">
    <property type="entry name" value="LysM"/>
    <property type="match status" value="1"/>
</dbReference>
<dbReference type="Pfam" id="PF01551">
    <property type="entry name" value="Peptidase_M23"/>
    <property type="match status" value="1"/>
</dbReference>
<dbReference type="CDD" id="cd12797">
    <property type="entry name" value="M23_peptidase"/>
    <property type="match status" value="1"/>
</dbReference>
<dbReference type="InterPro" id="IPR016047">
    <property type="entry name" value="M23ase_b-sheet_dom"/>
</dbReference>
<feature type="chain" id="PRO_5016696289" evidence="1">
    <location>
        <begin position="21"/>
        <end position="202"/>
    </location>
</feature>
<evidence type="ECO:0000313" key="3">
    <source>
        <dbReference type="EMBL" id="RCL40087.1"/>
    </source>
</evidence>
<dbReference type="PROSITE" id="PS51782">
    <property type="entry name" value="LYSM"/>
    <property type="match status" value="1"/>
</dbReference>
<dbReference type="InterPro" id="IPR011055">
    <property type="entry name" value="Dup_hybrid_motif"/>
</dbReference>
<comment type="caution">
    <text evidence="3">The sequence shown here is derived from an EMBL/GenBank/DDBJ whole genome shotgun (WGS) entry which is preliminary data.</text>
</comment>
<dbReference type="PANTHER" id="PTHR21666">
    <property type="entry name" value="PEPTIDASE-RELATED"/>
    <property type="match status" value="1"/>
</dbReference>
<sequence>MVKILLIVLIISSCSTISNFYEKTFTEPKEIYLVKKGENLYSISRKLNIDIFNLIEINNLKSPYKIFPNQLLKLPDHKTQDPSTKIKFVNKPVNLNTYKEEARNWITFYASEGTIVFSADAGEVIISGPDIPGYGNMIIIKHPKGILSVYAHLNKSLVSKGDTVTSNQPIASVGKSESSVSMLKFQLRKGDSSISTKDYKFL</sequence>
<dbReference type="Proteomes" id="UP000253307">
    <property type="component" value="Unassembled WGS sequence"/>
</dbReference>
<dbReference type="PANTHER" id="PTHR21666:SF270">
    <property type="entry name" value="MUREIN HYDROLASE ACTIVATOR ENVC"/>
    <property type="match status" value="1"/>
</dbReference>